<dbReference type="SMART" id="SM00364">
    <property type="entry name" value="LRR_BAC"/>
    <property type="match status" value="11"/>
</dbReference>
<dbReference type="InterPro" id="IPR032675">
    <property type="entry name" value="LRR_dom_sf"/>
</dbReference>
<dbReference type="SMART" id="SM00228">
    <property type="entry name" value="PDZ"/>
    <property type="match status" value="3"/>
</dbReference>
<feature type="region of interest" description="Disordered" evidence="3">
    <location>
        <begin position="1314"/>
        <end position="1342"/>
    </location>
</feature>
<dbReference type="Pfam" id="PF00595">
    <property type="entry name" value="PDZ"/>
    <property type="match status" value="3"/>
</dbReference>
<name>A0A820LLJ8_9BILA</name>
<feature type="compositionally biased region" description="Basic and acidic residues" evidence="3">
    <location>
        <begin position="455"/>
        <end position="475"/>
    </location>
</feature>
<feature type="region of interest" description="Disordered" evidence="3">
    <location>
        <begin position="521"/>
        <end position="566"/>
    </location>
</feature>
<proteinExistence type="predicted"/>
<dbReference type="GO" id="GO:0016323">
    <property type="term" value="C:basolateral plasma membrane"/>
    <property type="evidence" value="ECO:0007669"/>
    <property type="project" value="TreeGrafter"/>
</dbReference>
<dbReference type="InterPro" id="IPR001611">
    <property type="entry name" value="Leu-rich_rpt"/>
</dbReference>
<dbReference type="Pfam" id="PF13855">
    <property type="entry name" value="LRR_8"/>
    <property type="match status" value="2"/>
</dbReference>
<evidence type="ECO:0000313" key="5">
    <source>
        <dbReference type="EMBL" id="CAF4359430.1"/>
    </source>
</evidence>
<dbReference type="Proteomes" id="UP000663873">
    <property type="component" value="Unassembled WGS sequence"/>
</dbReference>
<evidence type="ECO:0000256" key="3">
    <source>
        <dbReference type="SAM" id="MobiDB-lite"/>
    </source>
</evidence>
<dbReference type="PROSITE" id="PS50106">
    <property type="entry name" value="PDZ"/>
    <property type="match status" value="4"/>
</dbReference>
<organism evidence="5 6">
    <name type="scientific">Rotaria socialis</name>
    <dbReference type="NCBI Taxonomy" id="392032"/>
    <lineage>
        <taxon>Eukaryota</taxon>
        <taxon>Metazoa</taxon>
        <taxon>Spiralia</taxon>
        <taxon>Gnathifera</taxon>
        <taxon>Rotifera</taxon>
        <taxon>Eurotatoria</taxon>
        <taxon>Bdelloidea</taxon>
        <taxon>Philodinida</taxon>
        <taxon>Philodinidae</taxon>
        <taxon>Rotaria</taxon>
    </lineage>
</organism>
<feature type="compositionally biased region" description="Polar residues" evidence="3">
    <location>
        <begin position="554"/>
        <end position="564"/>
    </location>
</feature>
<feature type="region of interest" description="Disordered" evidence="3">
    <location>
        <begin position="658"/>
        <end position="681"/>
    </location>
</feature>
<dbReference type="GO" id="GO:0098609">
    <property type="term" value="P:cell-cell adhesion"/>
    <property type="evidence" value="ECO:0007669"/>
    <property type="project" value="TreeGrafter"/>
</dbReference>
<dbReference type="EMBL" id="CAJOBP010002520">
    <property type="protein sequence ID" value="CAF4359430.1"/>
    <property type="molecule type" value="Genomic_DNA"/>
</dbReference>
<evidence type="ECO:0000256" key="2">
    <source>
        <dbReference type="ARBA" id="ARBA00022737"/>
    </source>
</evidence>
<feature type="domain" description="PDZ" evidence="4">
    <location>
        <begin position="905"/>
        <end position="997"/>
    </location>
</feature>
<dbReference type="PROSITE" id="PS51450">
    <property type="entry name" value="LRR"/>
    <property type="match status" value="5"/>
</dbReference>
<feature type="region of interest" description="Disordered" evidence="3">
    <location>
        <begin position="616"/>
        <end position="636"/>
    </location>
</feature>
<evidence type="ECO:0000313" key="6">
    <source>
        <dbReference type="Proteomes" id="UP000663873"/>
    </source>
</evidence>
<keyword evidence="1" id="KW-0433">Leucine-rich repeat</keyword>
<reference evidence="5" key="1">
    <citation type="submission" date="2021-02" db="EMBL/GenBank/DDBJ databases">
        <authorList>
            <person name="Nowell W R."/>
        </authorList>
    </citation>
    <scope>NUCLEOTIDE SEQUENCE</scope>
</reference>
<dbReference type="SMART" id="SM00365">
    <property type="entry name" value="LRR_SD22"/>
    <property type="match status" value="8"/>
</dbReference>
<dbReference type="InterPro" id="IPR055414">
    <property type="entry name" value="LRR_R13L4/SHOC2-like"/>
</dbReference>
<dbReference type="InterPro" id="IPR050614">
    <property type="entry name" value="Synaptic_Scaffolding_LAP-MAGUK"/>
</dbReference>
<dbReference type="GO" id="GO:0043113">
    <property type="term" value="P:receptor clustering"/>
    <property type="evidence" value="ECO:0007669"/>
    <property type="project" value="TreeGrafter"/>
</dbReference>
<dbReference type="Pfam" id="PF23598">
    <property type="entry name" value="LRR_14"/>
    <property type="match status" value="1"/>
</dbReference>
<dbReference type="PANTHER" id="PTHR23119">
    <property type="entry name" value="DISCS LARGE"/>
    <property type="match status" value="1"/>
</dbReference>
<feature type="compositionally biased region" description="Basic residues" evidence="3">
    <location>
        <begin position="622"/>
        <end position="636"/>
    </location>
</feature>
<dbReference type="FunFam" id="3.80.10.10:FF:000036">
    <property type="entry name" value="protein scribble homolog isoform X1"/>
    <property type="match status" value="1"/>
</dbReference>
<protein>
    <recommendedName>
        <fullName evidence="4">PDZ domain-containing protein</fullName>
    </recommendedName>
</protein>
<dbReference type="SMART" id="SM00369">
    <property type="entry name" value="LRR_TYP"/>
    <property type="match status" value="12"/>
</dbReference>
<dbReference type="GO" id="GO:0005912">
    <property type="term" value="C:adherens junction"/>
    <property type="evidence" value="ECO:0007669"/>
    <property type="project" value="TreeGrafter"/>
</dbReference>
<dbReference type="GO" id="GO:0097120">
    <property type="term" value="P:receptor localization to synapse"/>
    <property type="evidence" value="ECO:0007669"/>
    <property type="project" value="TreeGrafter"/>
</dbReference>
<feature type="compositionally biased region" description="Polar residues" evidence="3">
    <location>
        <begin position="1062"/>
        <end position="1076"/>
    </location>
</feature>
<dbReference type="FunFam" id="2.30.42.10:FF:000074">
    <property type="entry name" value="protein scribble homolog isoform X2"/>
    <property type="match status" value="1"/>
</dbReference>
<feature type="domain" description="PDZ" evidence="4">
    <location>
        <begin position="1004"/>
        <end position="1050"/>
    </location>
</feature>
<dbReference type="Gene3D" id="3.80.10.10">
    <property type="entry name" value="Ribonuclease Inhibitor"/>
    <property type="match status" value="2"/>
</dbReference>
<evidence type="ECO:0000256" key="1">
    <source>
        <dbReference type="ARBA" id="ARBA00022614"/>
    </source>
</evidence>
<feature type="compositionally biased region" description="Polar residues" evidence="3">
    <location>
        <begin position="1314"/>
        <end position="1334"/>
    </location>
</feature>
<feature type="region of interest" description="Disordered" evidence="3">
    <location>
        <begin position="1060"/>
        <end position="1088"/>
    </location>
</feature>
<feature type="domain" description="PDZ" evidence="4">
    <location>
        <begin position="691"/>
        <end position="779"/>
    </location>
</feature>
<evidence type="ECO:0000259" key="4">
    <source>
        <dbReference type="PROSITE" id="PS50106"/>
    </source>
</evidence>
<feature type="region of interest" description="Disordered" evidence="3">
    <location>
        <begin position="577"/>
        <end position="596"/>
    </location>
</feature>
<feature type="domain" description="PDZ" evidence="4">
    <location>
        <begin position="799"/>
        <end position="888"/>
    </location>
</feature>
<feature type="region of interest" description="Disordered" evidence="3">
    <location>
        <begin position="446"/>
        <end position="504"/>
    </location>
</feature>
<dbReference type="Gene3D" id="2.30.42.10">
    <property type="match status" value="4"/>
</dbReference>
<keyword evidence="2" id="KW-0677">Repeat</keyword>
<dbReference type="SUPFAM" id="SSF52058">
    <property type="entry name" value="L domain-like"/>
    <property type="match status" value="2"/>
</dbReference>
<comment type="caution">
    <text evidence="5">The sequence shown here is derived from an EMBL/GenBank/DDBJ whole genome shotgun (WGS) entry which is preliminary data.</text>
</comment>
<keyword evidence="6" id="KW-1185">Reference proteome</keyword>
<feature type="compositionally biased region" description="Low complexity" evidence="3">
    <location>
        <begin position="540"/>
        <end position="553"/>
    </location>
</feature>
<feature type="region of interest" description="Disordered" evidence="3">
    <location>
        <begin position="1507"/>
        <end position="1548"/>
    </location>
</feature>
<accession>A0A820LLJ8</accession>
<dbReference type="GO" id="GO:0019901">
    <property type="term" value="F:protein kinase binding"/>
    <property type="evidence" value="ECO:0007669"/>
    <property type="project" value="TreeGrafter"/>
</dbReference>
<dbReference type="InterPro" id="IPR001478">
    <property type="entry name" value="PDZ"/>
</dbReference>
<dbReference type="SUPFAM" id="SSF50156">
    <property type="entry name" value="PDZ domain-like"/>
    <property type="match status" value="4"/>
</dbReference>
<dbReference type="PANTHER" id="PTHR23119:SF44">
    <property type="entry name" value="PROTEIN LAP4"/>
    <property type="match status" value="1"/>
</dbReference>
<feature type="compositionally biased region" description="Low complexity" evidence="3">
    <location>
        <begin position="1077"/>
        <end position="1087"/>
    </location>
</feature>
<dbReference type="InterPro" id="IPR036034">
    <property type="entry name" value="PDZ_sf"/>
</dbReference>
<dbReference type="CDD" id="cd06702">
    <property type="entry name" value="PDZ3_Scribble-like"/>
    <property type="match status" value="1"/>
</dbReference>
<sequence>MFKCFPIPFCNRNLEQIDKRHCNLTTVPDDVLRYTRTLEELLLDANQLQDLPKGVYRLTQLRRLTFSDNEIQYISPEIGQLVNLEELDCSRNDIAEIPDNIRHCRLLQRLDCSGNPLANNLPAGIIHLRQLCQLTLNDVSLAELPRDIGSLSNLRVLEVRENLLKVLPDSLVQLPKLESLDLGSNVIEQLPNHMGNLQSLKELWLDSNEIHELPVDIGRLKRLQCLDVSENKLTYLPEEIGDLDSLTNLELSSNQIESLPATIGQLKHRLLILKINSNSLTKLCEEIGQCLALTELILTENALTELPVTIGNLKKLSNLNVDRNQLTHLPVEISGCESLGMLSLRDNRVTQIPSELSKLKHLHVLDLSGNRLLNLPCTLLECDLKAIWLAENQAHPMLKFATDIDAVTGEKVITCYLLPQQQYTTSSMENLLNVSKSQNLNNEQAKVLQVSTSPTEEHHESKSPSPIDDRHERTGSVKFADQSDEGKESSLQRHNTPHPKDLRTWRNKIAKKFHVTDGNLLHHEHHPYQPNANKHGQRDSTQASLSSQQSMSSTNHQNKITIDPSNHIHESIDYVPPEISADHHDSDDEDDEHSGEQVQYIEKHVEFTDEINNNEETTKDHQHQHKLHRRDTPHHLKNKRIINKNNDAISFDQILSHSSTKSSLTSPGKDSRSSSIQVNARPMTLHKEQITINIRRPPNTGLGISIAGGNGSTPFKENDYGIFLTKINEEGPAAQAGLLVSDKLLSVNGISLVNAEHSDAVAALKNAGDNIEMIIMREILQSSDDYNENNNIKEGEKFSTVIQRNEKKGGNFGFSVAGGNQTITTNGNGNENLYISRVNNQDKSSPLAVGDRLLSINGHDTGSISHDQAIDIINNGGHNVELVVYREKFTNGNQNMISTTNIDNTIEEARVSKGNGPMGLSIVGGTDQACPPFGLNQRGVFVSKILPNGSASRTNLRIGDRILKVNNRDVSQATHLEAVEALLQPTTEVILLVHHDPQPAGLKEVTLARHTGEPLGIRINGGVDGKRVNPDDPEDDGIFVTEVKDGSPASVEIIVTPEPSYKSLSYNPPSPISTHKSSVLQSNTSSSNYHLRSSLNYSQYSFEEGTFDKDCPRCSGEDELSIKTDSNHRNIEEISQRSFNILHASEMYLSSNNSMNEQCDSSSVLSAEYATMDETKQLHSCEINEIIQAIHSTFDNNYNQRDEILDALASSLEHVAEETSSILQDEEDILTNMNIPEPAQGLDQIFVRAVIHEIMMRLLSFHLLILITTNEVNNQSLFGARLDDAQKWLSMPSETIHLLICYGFKIKEVNLVSPTKSSKPVDTNRSSLTQQSNSPIPPTRHNGVSLFHNVSLSPKVTSPVYANTNNKQQISPQPPPVPVKPKYRTPNTQFMSINGENHKQKQQQQPSQNGFEIDESDFSVTESERSFKDKKKFFESGFKDSGPKPKPRQFKYINEHELLQMKQEEDQKVKTMSPTELLQSRTMYAGDINDSELMQTTLSQYQTPNYLAKPEDDQTDEDIVQQQQQQQPRKLPSTIRMHSHERDTASAHTMLSKLTIGSKYSI</sequence>
<dbReference type="GO" id="GO:0045197">
    <property type="term" value="P:establishment or maintenance of epithelial cell apical/basal polarity"/>
    <property type="evidence" value="ECO:0007669"/>
    <property type="project" value="TreeGrafter"/>
</dbReference>
<dbReference type="InterPro" id="IPR003591">
    <property type="entry name" value="Leu-rich_rpt_typical-subtyp"/>
</dbReference>
<gene>
    <name evidence="5" type="ORF">UJA718_LOCUS16339</name>
</gene>